<evidence type="ECO:0000256" key="1">
    <source>
        <dbReference type="SAM" id="Phobius"/>
    </source>
</evidence>
<comment type="caution">
    <text evidence="2">The sequence shown here is derived from an EMBL/GenBank/DDBJ whole genome shotgun (WGS) entry which is preliminary data.</text>
</comment>
<protein>
    <submittedName>
        <fullName evidence="2">SHUGOSHIN</fullName>
    </submittedName>
</protein>
<proteinExistence type="predicted"/>
<reference evidence="2" key="1">
    <citation type="submission" date="2022-11" db="EMBL/GenBank/DDBJ databases">
        <authorList>
            <person name="Hyden B.L."/>
            <person name="Feng K."/>
            <person name="Yates T."/>
            <person name="Jawdy S."/>
            <person name="Smart L.B."/>
            <person name="Muchero W."/>
        </authorList>
    </citation>
    <scope>NUCLEOTIDE SEQUENCE</scope>
    <source>
        <tissue evidence="2">Shoot tip</tissue>
    </source>
</reference>
<dbReference type="EMBL" id="JAPFFL010000008">
    <property type="protein sequence ID" value="KAJ6708368.1"/>
    <property type="molecule type" value="Genomic_DNA"/>
</dbReference>
<keyword evidence="1" id="KW-1133">Transmembrane helix</keyword>
<accession>A0A9Q0QKH4</accession>
<evidence type="ECO:0000313" key="3">
    <source>
        <dbReference type="Proteomes" id="UP001151529"/>
    </source>
</evidence>
<keyword evidence="3" id="KW-1185">Reference proteome</keyword>
<keyword evidence="1" id="KW-0472">Membrane</keyword>
<gene>
    <name evidence="2" type="ORF">OIU85_028614</name>
</gene>
<evidence type="ECO:0000313" key="2">
    <source>
        <dbReference type="EMBL" id="KAJ6708368.1"/>
    </source>
</evidence>
<feature type="transmembrane region" description="Helical" evidence="1">
    <location>
        <begin position="72"/>
        <end position="87"/>
    </location>
</feature>
<keyword evidence="1" id="KW-0812">Transmembrane</keyword>
<sequence length="88" mass="10424">MKGERMGKRSSFGNIMRRRLSDITNTRSQFKVVGLIEEHPRIPESTQDLLNQLLLVKQEKAMLQKLVEERKYPFIGLLILLFVWLLRK</sequence>
<organism evidence="2 3">
    <name type="scientific">Salix viminalis</name>
    <name type="common">Common osier</name>
    <name type="synonym">Basket willow</name>
    <dbReference type="NCBI Taxonomy" id="40686"/>
    <lineage>
        <taxon>Eukaryota</taxon>
        <taxon>Viridiplantae</taxon>
        <taxon>Streptophyta</taxon>
        <taxon>Embryophyta</taxon>
        <taxon>Tracheophyta</taxon>
        <taxon>Spermatophyta</taxon>
        <taxon>Magnoliopsida</taxon>
        <taxon>eudicotyledons</taxon>
        <taxon>Gunneridae</taxon>
        <taxon>Pentapetalae</taxon>
        <taxon>rosids</taxon>
        <taxon>fabids</taxon>
        <taxon>Malpighiales</taxon>
        <taxon>Salicaceae</taxon>
        <taxon>Saliceae</taxon>
        <taxon>Salix</taxon>
    </lineage>
</organism>
<dbReference type="OrthoDB" id="10513135at2759"/>
<dbReference type="Proteomes" id="UP001151529">
    <property type="component" value="Chromosome 4"/>
</dbReference>
<dbReference type="AlphaFoldDB" id="A0A9Q0QKH4"/>
<reference evidence="2" key="2">
    <citation type="journal article" date="2023" name="Int. J. Mol. Sci.">
        <title>De Novo Assembly and Annotation of 11 Diverse Shrub Willow (Salix) Genomes Reveals Novel Gene Organization in Sex-Linked Regions.</title>
        <authorList>
            <person name="Hyden B."/>
            <person name="Feng K."/>
            <person name="Yates T.B."/>
            <person name="Jawdy S."/>
            <person name="Cereghino C."/>
            <person name="Smart L.B."/>
            <person name="Muchero W."/>
        </authorList>
    </citation>
    <scope>NUCLEOTIDE SEQUENCE [LARGE SCALE GENOMIC DNA]</scope>
    <source>
        <tissue evidence="2">Shoot tip</tissue>
    </source>
</reference>
<name>A0A9Q0QKH4_SALVM</name>